<dbReference type="CDD" id="cd04301">
    <property type="entry name" value="NAT_SF"/>
    <property type="match status" value="1"/>
</dbReference>
<feature type="domain" description="N-acetyltransferase" evidence="1">
    <location>
        <begin position="12"/>
        <end position="174"/>
    </location>
</feature>
<dbReference type="Pfam" id="PF13302">
    <property type="entry name" value="Acetyltransf_3"/>
    <property type="match status" value="1"/>
</dbReference>
<gene>
    <name evidence="2" type="ORF">JK636_09545</name>
</gene>
<evidence type="ECO:0000259" key="1">
    <source>
        <dbReference type="PROSITE" id="PS51186"/>
    </source>
</evidence>
<dbReference type="Proteomes" id="UP000632377">
    <property type="component" value="Unassembled WGS sequence"/>
</dbReference>
<sequence length="192" mass="22143">MICTGLLTGEKVRLTAIDEEDIAIISSWYSDTDFLRYFDKVPAIPKSVKQIDEWIKSIQSSNNTCPFAIRDINNGEMVGYIELGSIQWWNGTATLGIGIGTNAERGKGYGKEALKLLLDFAFKELNLHRVQLNVFSYNQKAINLYEKFGFKHEGTYREFIHRDGKRWDMHLYGILESEWIEISNNLEKISKH</sequence>
<accession>A0ABS1TCG9</accession>
<name>A0ABS1TCG9_9CLOT</name>
<dbReference type="InterPro" id="IPR000182">
    <property type="entry name" value="GNAT_dom"/>
</dbReference>
<dbReference type="PANTHER" id="PTHR43415">
    <property type="entry name" value="SPERMIDINE N(1)-ACETYLTRANSFERASE"/>
    <property type="match status" value="1"/>
</dbReference>
<comment type="caution">
    <text evidence="2">The sequence shown here is derived from an EMBL/GenBank/DDBJ whole genome shotgun (WGS) entry which is preliminary data.</text>
</comment>
<dbReference type="SUPFAM" id="SSF55729">
    <property type="entry name" value="Acyl-CoA N-acyltransferases (Nat)"/>
    <property type="match status" value="1"/>
</dbReference>
<reference evidence="2 3" key="1">
    <citation type="submission" date="2021-01" db="EMBL/GenBank/DDBJ databases">
        <title>Genome public.</title>
        <authorList>
            <person name="Liu C."/>
            <person name="Sun Q."/>
        </authorList>
    </citation>
    <scope>NUCLEOTIDE SEQUENCE [LARGE SCALE GENOMIC DNA]</scope>
    <source>
        <strain evidence="2 3">YIM B02515</strain>
    </source>
</reference>
<dbReference type="EMBL" id="JAESWC010000002">
    <property type="protein sequence ID" value="MBL4936004.1"/>
    <property type="molecule type" value="Genomic_DNA"/>
</dbReference>
<dbReference type="InterPro" id="IPR016181">
    <property type="entry name" value="Acyl_CoA_acyltransferase"/>
</dbReference>
<evidence type="ECO:0000313" key="3">
    <source>
        <dbReference type="Proteomes" id="UP000632377"/>
    </source>
</evidence>
<evidence type="ECO:0000313" key="2">
    <source>
        <dbReference type="EMBL" id="MBL4936004.1"/>
    </source>
</evidence>
<organism evidence="2 3">
    <name type="scientific">Clostridium rhizosphaerae</name>
    <dbReference type="NCBI Taxonomy" id="2803861"/>
    <lineage>
        <taxon>Bacteria</taxon>
        <taxon>Bacillati</taxon>
        <taxon>Bacillota</taxon>
        <taxon>Clostridia</taxon>
        <taxon>Eubacteriales</taxon>
        <taxon>Clostridiaceae</taxon>
        <taxon>Clostridium</taxon>
    </lineage>
</organism>
<dbReference type="Gene3D" id="3.40.630.30">
    <property type="match status" value="1"/>
</dbReference>
<dbReference type="RefSeq" id="WP_202748584.1">
    <property type="nucleotide sequence ID" value="NZ_JAESWC010000002.1"/>
</dbReference>
<dbReference type="PROSITE" id="PS51186">
    <property type="entry name" value="GNAT"/>
    <property type="match status" value="1"/>
</dbReference>
<proteinExistence type="predicted"/>
<protein>
    <submittedName>
        <fullName evidence="2">GNAT family N-acetyltransferase</fullName>
    </submittedName>
</protein>
<keyword evidence="3" id="KW-1185">Reference proteome</keyword>
<dbReference type="PANTHER" id="PTHR43415:SF5">
    <property type="entry name" value="ACETYLTRANSFERASE"/>
    <property type="match status" value="1"/>
</dbReference>